<accession>F4LLD7</accession>
<keyword evidence="1" id="KW-0732">Signal</keyword>
<feature type="chain" id="PRO_5003316716" description="Lipoprotein" evidence="1">
    <location>
        <begin position="23"/>
        <end position="142"/>
    </location>
</feature>
<evidence type="ECO:0000256" key="1">
    <source>
        <dbReference type="SAM" id="SignalP"/>
    </source>
</evidence>
<dbReference type="EMBL" id="CP002696">
    <property type="protein sequence ID" value="AEE15615.1"/>
    <property type="molecule type" value="Genomic_DNA"/>
</dbReference>
<evidence type="ECO:0000313" key="2">
    <source>
        <dbReference type="EMBL" id="AEE15615.1"/>
    </source>
</evidence>
<sequence length="142" mass="14971">MKAKKMIVTVLLAAVVSVGAFASGSADSAPVYLSASVKGLGTPVMPLVVDPPAAIVDWFADHGLDTASVGTTLESMPVAYRNKIRSVYADNESELRAVAAAALKPYLQEGVVETVTTTYGPFSWTVSYGKEVDEDLYAPKDL</sequence>
<evidence type="ECO:0008006" key="4">
    <source>
        <dbReference type="Google" id="ProtNLM"/>
    </source>
</evidence>
<reference evidence="3" key="1">
    <citation type="submission" date="2011-04" db="EMBL/GenBank/DDBJ databases">
        <title>The complete genome of Treponema brennaborense DSM 12168.</title>
        <authorList>
            <person name="Lucas S."/>
            <person name="Han J."/>
            <person name="Lapidus A."/>
            <person name="Bruce D."/>
            <person name="Goodwin L."/>
            <person name="Pitluck S."/>
            <person name="Peters L."/>
            <person name="Kyrpides N."/>
            <person name="Mavromatis K."/>
            <person name="Ivanova N."/>
            <person name="Mikhailova N."/>
            <person name="Pagani I."/>
            <person name="Teshima H."/>
            <person name="Detter J.C."/>
            <person name="Tapia R."/>
            <person name="Han C."/>
            <person name="Land M."/>
            <person name="Hauser L."/>
            <person name="Markowitz V."/>
            <person name="Cheng J.-F."/>
            <person name="Hugenholtz P."/>
            <person name="Woyke T."/>
            <person name="Wu D."/>
            <person name="Gronow S."/>
            <person name="Wellnitz S."/>
            <person name="Brambilla E."/>
            <person name="Klenk H.-P."/>
            <person name="Eisen J.A."/>
        </authorList>
    </citation>
    <scope>NUCLEOTIDE SEQUENCE [LARGE SCALE GENOMIC DNA]</scope>
    <source>
        <strain evidence="3">DSM 12168 / CIP 105900 / DD5/3</strain>
    </source>
</reference>
<protein>
    <recommendedName>
        <fullName evidence="4">Lipoprotein</fullName>
    </recommendedName>
</protein>
<name>F4LLD7_TREBD</name>
<evidence type="ECO:0000313" key="3">
    <source>
        <dbReference type="Proteomes" id="UP000006546"/>
    </source>
</evidence>
<feature type="signal peptide" evidence="1">
    <location>
        <begin position="1"/>
        <end position="22"/>
    </location>
</feature>
<proteinExistence type="predicted"/>
<gene>
    <name evidence="2" type="ordered locus">Trebr_0164</name>
</gene>
<dbReference type="STRING" id="906968.Trebr_0164"/>
<dbReference type="KEGG" id="tbe:Trebr_0164"/>
<dbReference type="Proteomes" id="UP000006546">
    <property type="component" value="Chromosome"/>
</dbReference>
<dbReference type="HOGENOM" id="CLU_1814945_0_0_12"/>
<dbReference type="RefSeq" id="WP_013757334.1">
    <property type="nucleotide sequence ID" value="NC_015500.1"/>
</dbReference>
<organism evidence="2 3">
    <name type="scientific">Treponema brennaborense (strain DSM 12168 / CIP 105900 / DD5/3)</name>
    <dbReference type="NCBI Taxonomy" id="906968"/>
    <lineage>
        <taxon>Bacteria</taxon>
        <taxon>Pseudomonadati</taxon>
        <taxon>Spirochaetota</taxon>
        <taxon>Spirochaetia</taxon>
        <taxon>Spirochaetales</taxon>
        <taxon>Treponemataceae</taxon>
        <taxon>Treponema</taxon>
    </lineage>
</organism>
<dbReference type="AlphaFoldDB" id="F4LLD7"/>
<keyword evidence="3" id="KW-1185">Reference proteome</keyword>